<name>A0A967AE01_9FLAO</name>
<proteinExistence type="predicted"/>
<evidence type="ECO:0008006" key="3">
    <source>
        <dbReference type="Google" id="ProtNLM"/>
    </source>
</evidence>
<reference evidence="1" key="1">
    <citation type="submission" date="2020-03" db="EMBL/GenBank/DDBJ databases">
        <title>Psychroflexus Maritimus sp. nov., isolate from marine sediment.</title>
        <authorList>
            <person name="Zhong Y.-L."/>
        </authorList>
    </citation>
    <scope>NUCLEOTIDE SEQUENCE</scope>
    <source>
        <strain evidence="1">C1</strain>
    </source>
</reference>
<keyword evidence="2" id="KW-1185">Reference proteome</keyword>
<evidence type="ECO:0000313" key="2">
    <source>
        <dbReference type="Proteomes" id="UP000643701"/>
    </source>
</evidence>
<accession>A0A967AE01</accession>
<organism evidence="1 2">
    <name type="scientific">Psychroflexus maritimus</name>
    <dbReference type="NCBI Taxonomy" id="2714865"/>
    <lineage>
        <taxon>Bacteria</taxon>
        <taxon>Pseudomonadati</taxon>
        <taxon>Bacteroidota</taxon>
        <taxon>Flavobacteriia</taxon>
        <taxon>Flavobacteriales</taxon>
        <taxon>Flavobacteriaceae</taxon>
        <taxon>Psychroflexus</taxon>
    </lineage>
</organism>
<dbReference type="AlphaFoldDB" id="A0A967AE01"/>
<dbReference type="Proteomes" id="UP000643701">
    <property type="component" value="Unassembled WGS sequence"/>
</dbReference>
<comment type="caution">
    <text evidence="1">The sequence shown here is derived from an EMBL/GenBank/DDBJ whole genome shotgun (WGS) entry which is preliminary data.</text>
</comment>
<dbReference type="EMBL" id="JAANAS010000072">
    <property type="protein sequence ID" value="NGZ90507.1"/>
    <property type="molecule type" value="Genomic_DNA"/>
</dbReference>
<dbReference type="RefSeq" id="WP_166400744.1">
    <property type="nucleotide sequence ID" value="NZ_JAANAS010000072.1"/>
</dbReference>
<sequence>MALIFWSFFVACSSDKDDISEEIIFDFELEEIYSISQNRAFAKLQTSQSEAVFELRLRKTQDNDLFTDLWYEVAPNQINYLCNLDSSSSYEATLFATFNGQEVEGNSLTFETRQVGTDASTEVIEITNPVTGRTWMDRNLGADQVANSFNDNRAYGHLYQWGRSADGHQLRDAEIIENQATDIQPEHGFFIAGFPTWNNQQNSDLWEGVDAVNNPCPCGFRLPSPEELAEEISSWTTPDAAGAFESSMKFSLTGYRGNADGEIGSEGDFGYYWSAESENMNGKDMGINTFSAQVTSHLQAGGASVRCIKDE</sequence>
<gene>
    <name evidence="1" type="ORF">G7034_09600</name>
</gene>
<evidence type="ECO:0000313" key="1">
    <source>
        <dbReference type="EMBL" id="NGZ90507.1"/>
    </source>
</evidence>
<protein>
    <recommendedName>
        <fullName evidence="3">Fibrobacter succinogenes major paralogous domain-containing protein</fullName>
    </recommendedName>
</protein>